<proteinExistence type="predicted"/>
<dbReference type="AlphaFoldDB" id="M2M3H7"/>
<evidence type="ECO:0000313" key="3">
    <source>
        <dbReference type="Proteomes" id="UP000011761"/>
    </source>
</evidence>
<organism evidence="2 3">
    <name type="scientific">Baudoinia panamericana (strain UAMH 10762)</name>
    <name type="common">Angels' share fungus</name>
    <name type="synonym">Baudoinia compniacensis (strain UAMH 10762)</name>
    <dbReference type="NCBI Taxonomy" id="717646"/>
    <lineage>
        <taxon>Eukaryota</taxon>
        <taxon>Fungi</taxon>
        <taxon>Dikarya</taxon>
        <taxon>Ascomycota</taxon>
        <taxon>Pezizomycotina</taxon>
        <taxon>Dothideomycetes</taxon>
        <taxon>Dothideomycetidae</taxon>
        <taxon>Mycosphaerellales</taxon>
        <taxon>Teratosphaeriaceae</taxon>
        <taxon>Baudoinia</taxon>
    </lineage>
</organism>
<dbReference type="KEGG" id="bcom:BAUCODRAFT_39210"/>
<name>M2M3H7_BAUPA</name>
<gene>
    <name evidence="2" type="ORF">BAUCODRAFT_39210</name>
</gene>
<dbReference type="RefSeq" id="XP_007681359.1">
    <property type="nucleotide sequence ID" value="XM_007683169.1"/>
</dbReference>
<keyword evidence="3" id="KW-1185">Reference proteome</keyword>
<protein>
    <submittedName>
        <fullName evidence="2">Uncharacterized protein</fullName>
    </submittedName>
</protein>
<dbReference type="EMBL" id="KB445564">
    <property type="protein sequence ID" value="EMC91086.1"/>
    <property type="molecule type" value="Genomic_DNA"/>
</dbReference>
<evidence type="ECO:0000256" key="1">
    <source>
        <dbReference type="SAM" id="MobiDB-lite"/>
    </source>
</evidence>
<feature type="region of interest" description="Disordered" evidence="1">
    <location>
        <begin position="1"/>
        <end position="26"/>
    </location>
</feature>
<reference evidence="2 3" key="1">
    <citation type="journal article" date="2012" name="PLoS Pathog.">
        <title>Diverse lifestyles and strategies of plant pathogenesis encoded in the genomes of eighteen Dothideomycetes fungi.</title>
        <authorList>
            <person name="Ohm R.A."/>
            <person name="Feau N."/>
            <person name="Henrissat B."/>
            <person name="Schoch C.L."/>
            <person name="Horwitz B.A."/>
            <person name="Barry K.W."/>
            <person name="Condon B.J."/>
            <person name="Copeland A.C."/>
            <person name="Dhillon B."/>
            <person name="Glaser F."/>
            <person name="Hesse C.N."/>
            <person name="Kosti I."/>
            <person name="LaButti K."/>
            <person name="Lindquist E.A."/>
            <person name="Lucas S."/>
            <person name="Salamov A.A."/>
            <person name="Bradshaw R.E."/>
            <person name="Ciuffetti L."/>
            <person name="Hamelin R.C."/>
            <person name="Kema G.H.J."/>
            <person name="Lawrence C."/>
            <person name="Scott J.A."/>
            <person name="Spatafora J.W."/>
            <person name="Turgeon B.G."/>
            <person name="de Wit P.J.G.M."/>
            <person name="Zhong S."/>
            <person name="Goodwin S.B."/>
            <person name="Grigoriev I.V."/>
        </authorList>
    </citation>
    <scope>NUCLEOTIDE SEQUENCE [LARGE SCALE GENOMIC DNA]</scope>
    <source>
        <strain evidence="2 3">UAMH 10762</strain>
    </source>
</reference>
<accession>M2M3H7</accession>
<dbReference type="Proteomes" id="UP000011761">
    <property type="component" value="Unassembled WGS sequence"/>
</dbReference>
<sequence length="87" mass="9804">MVIKKQKPGFGMVPVTEQRPPRQAVSREALRNDVNWENEAEMKALMARKSEAEDAEPYNQPALRSAQARLVAREVAKRSMGKVNVRG</sequence>
<evidence type="ECO:0000313" key="2">
    <source>
        <dbReference type="EMBL" id="EMC91086.1"/>
    </source>
</evidence>
<dbReference type="HOGENOM" id="CLU_2483014_0_0_1"/>
<dbReference type="GeneID" id="19113743"/>
<dbReference type="OrthoDB" id="10333370at2759"/>